<accession>A0A069QMZ6</accession>
<name>A0A069QMZ6_HOYLO</name>
<sequence length="69" mass="8011">MFIPNSRIHLEWHDTYKLLPDALHPALLIFSPFHPFTFVSLPYQKPNRYAVVGALSPTNYSCLHQRCLS</sequence>
<comment type="caution">
    <text evidence="1">The sequence shown here is derived from an EMBL/GenBank/DDBJ whole genome shotgun (WGS) entry which is preliminary data.</text>
</comment>
<keyword evidence="2" id="KW-1185">Reference proteome</keyword>
<dbReference type="HOGENOM" id="CLU_2772450_0_0_10"/>
<evidence type="ECO:0000313" key="2">
    <source>
        <dbReference type="Proteomes" id="UP000027442"/>
    </source>
</evidence>
<dbReference type="EMBL" id="JNGW01000119">
    <property type="protein sequence ID" value="KDR51191.1"/>
    <property type="molecule type" value="Genomic_DNA"/>
</dbReference>
<dbReference type="Proteomes" id="UP000027442">
    <property type="component" value="Unassembled WGS sequence"/>
</dbReference>
<gene>
    <name evidence="1" type="ORF">HMPREF1991_02759</name>
</gene>
<dbReference type="AlphaFoldDB" id="A0A069QMZ6"/>
<protein>
    <submittedName>
        <fullName evidence="1">Uncharacterized protein</fullName>
    </submittedName>
</protein>
<reference evidence="1 2" key="1">
    <citation type="submission" date="2013-08" db="EMBL/GenBank/DDBJ databases">
        <authorList>
            <person name="Weinstock G."/>
            <person name="Sodergren E."/>
            <person name="Wylie T."/>
            <person name="Fulton L."/>
            <person name="Fulton R."/>
            <person name="Fronick C."/>
            <person name="O'Laughlin M."/>
            <person name="Godfrey J."/>
            <person name="Miner T."/>
            <person name="Herter B."/>
            <person name="Appelbaum E."/>
            <person name="Cordes M."/>
            <person name="Lek S."/>
            <person name="Wollam A."/>
            <person name="Pepin K.H."/>
            <person name="Palsikar V.B."/>
            <person name="Mitreva M."/>
            <person name="Wilson R.K."/>
        </authorList>
    </citation>
    <scope>NUCLEOTIDE SEQUENCE [LARGE SCALE GENOMIC DNA]</scope>
    <source>
        <strain evidence="1 2">ATCC 15930</strain>
    </source>
</reference>
<evidence type="ECO:0000313" key="1">
    <source>
        <dbReference type="EMBL" id="KDR51191.1"/>
    </source>
</evidence>
<organism evidence="1 2">
    <name type="scientific">Hoylesella loescheii DSM 19665 = JCM 12249 = ATCC 15930</name>
    <dbReference type="NCBI Taxonomy" id="1122985"/>
    <lineage>
        <taxon>Bacteria</taxon>
        <taxon>Pseudomonadati</taxon>
        <taxon>Bacteroidota</taxon>
        <taxon>Bacteroidia</taxon>
        <taxon>Bacteroidales</taxon>
        <taxon>Prevotellaceae</taxon>
        <taxon>Hoylesella</taxon>
    </lineage>
</organism>
<proteinExistence type="predicted"/>